<dbReference type="EMBL" id="CAKOES020001389">
    <property type="protein sequence ID" value="CAH2330828.1"/>
    <property type="molecule type" value="Genomic_DNA"/>
</dbReference>
<sequence>MTPRDFAHYEDNNLHRVYRFYKDQQIIPFTELPQTVSFTTRDYFRYIQIKNFLETTTYKQAGRTPLTPFEKSCIHTPIRKSQISTTYTWLLTATKKQPLNYITA</sequence>
<organism evidence="1 2">
    <name type="scientific">Pelobates cultripes</name>
    <name type="common">Western spadefoot toad</name>
    <dbReference type="NCBI Taxonomy" id="61616"/>
    <lineage>
        <taxon>Eukaryota</taxon>
        <taxon>Metazoa</taxon>
        <taxon>Chordata</taxon>
        <taxon>Craniata</taxon>
        <taxon>Vertebrata</taxon>
        <taxon>Euteleostomi</taxon>
        <taxon>Amphibia</taxon>
        <taxon>Batrachia</taxon>
        <taxon>Anura</taxon>
        <taxon>Pelobatoidea</taxon>
        <taxon>Pelobatidae</taxon>
        <taxon>Pelobates</taxon>
    </lineage>
</organism>
<evidence type="ECO:0000313" key="2">
    <source>
        <dbReference type="Proteomes" id="UP001295444"/>
    </source>
</evidence>
<gene>
    <name evidence="1" type="ORF">PECUL_23A044917</name>
</gene>
<feature type="non-terminal residue" evidence="1">
    <location>
        <position position="104"/>
    </location>
</feature>
<reference evidence="1" key="1">
    <citation type="submission" date="2022-03" db="EMBL/GenBank/DDBJ databases">
        <authorList>
            <person name="Alioto T."/>
            <person name="Alioto T."/>
            <person name="Gomez Garrido J."/>
        </authorList>
    </citation>
    <scope>NUCLEOTIDE SEQUENCE</scope>
</reference>
<dbReference type="Proteomes" id="UP001295444">
    <property type="component" value="Unassembled WGS sequence"/>
</dbReference>
<accession>A0AAD1WVA9</accession>
<name>A0AAD1WVA9_PELCU</name>
<evidence type="ECO:0000313" key="1">
    <source>
        <dbReference type="EMBL" id="CAH2330828.1"/>
    </source>
</evidence>
<comment type="caution">
    <text evidence="1">The sequence shown here is derived from an EMBL/GenBank/DDBJ whole genome shotgun (WGS) entry which is preliminary data.</text>
</comment>
<protein>
    <submittedName>
        <fullName evidence="1">Uncharacterized protein</fullName>
    </submittedName>
</protein>
<dbReference type="AlphaFoldDB" id="A0AAD1WVA9"/>
<proteinExistence type="predicted"/>
<keyword evidence="2" id="KW-1185">Reference proteome</keyword>